<evidence type="ECO:0000256" key="2">
    <source>
        <dbReference type="ARBA" id="ARBA00022475"/>
    </source>
</evidence>
<feature type="transmembrane region" description="Helical" evidence="8">
    <location>
        <begin position="211"/>
        <end position="230"/>
    </location>
</feature>
<sequence length="524" mass="59938">MPQASMPLERPTEAPGEAASATRAVLVLIAATAAFRILTGSFVGLGYGESYHFACAIRPSLGYFDHPPMSLWLGWLGLKVAGTVGPLAVRAPFIIMFAGTTWLMYAIGRRLFGSWSAFYAVLLLNFSAVFTLSVGTFLQPDGPLMFFWVAAIAALVKVFFDDVRRPTAWWAMVGLMLGLAMLSKYHAVFLVMGTVIYVVTRREQLHWLWHPGPYIALIIAAALFTPVLLWNQQNEWISFLWQGNRGLDYKGLRWDWLARNIGGQALWLLPWIWLPLVYVLMQCWWRGPKDRIRWFIASLATIPIVLFTVISVYAPIGFHFHWQAPGYLLLFLPLGEAIDRRLREQNKLTRYWMGGTVLTTSVALIFLTSHAATGWWRDLGPTWLSEKFGEPDDPTLECLDYKPLERVLADKGLLDRDDIFVFTNRWFQSGKVDYALKGKLPVACFSGDPRSFAFFENPEQWVGNDGILVSTKKFLDDPNDWYRDYFQRIEPLEEVPVYRGKHAEETLYLYRCVSLKQAYPNPYR</sequence>
<dbReference type="RefSeq" id="WP_145261989.1">
    <property type="nucleotide sequence ID" value="NZ_CP036279.1"/>
</dbReference>
<feature type="transmembrane region" description="Helical" evidence="8">
    <location>
        <begin position="351"/>
        <end position="376"/>
    </location>
</feature>
<protein>
    <submittedName>
        <fullName evidence="10">Dolichyl-phosphate-mannose-protein mannosyltransferase</fullName>
    </submittedName>
</protein>
<evidence type="ECO:0000256" key="5">
    <source>
        <dbReference type="ARBA" id="ARBA00022692"/>
    </source>
</evidence>
<feature type="transmembrane region" description="Helical" evidence="8">
    <location>
        <begin position="261"/>
        <end position="280"/>
    </location>
</feature>
<keyword evidence="4 10" id="KW-0808">Transferase</keyword>
<dbReference type="GO" id="GO:0005886">
    <property type="term" value="C:plasma membrane"/>
    <property type="evidence" value="ECO:0007669"/>
    <property type="project" value="UniProtKB-SubCell"/>
</dbReference>
<dbReference type="PANTHER" id="PTHR33908">
    <property type="entry name" value="MANNOSYLTRANSFERASE YKCB-RELATED"/>
    <property type="match status" value="1"/>
</dbReference>
<proteinExistence type="predicted"/>
<dbReference type="KEGG" id="knv:Pan216_49480"/>
<keyword evidence="11" id="KW-1185">Reference proteome</keyword>
<evidence type="ECO:0000256" key="1">
    <source>
        <dbReference type="ARBA" id="ARBA00004651"/>
    </source>
</evidence>
<organism evidence="10 11">
    <name type="scientific">Kolteria novifilia</name>
    <dbReference type="NCBI Taxonomy" id="2527975"/>
    <lineage>
        <taxon>Bacteria</taxon>
        <taxon>Pseudomonadati</taxon>
        <taxon>Planctomycetota</taxon>
        <taxon>Planctomycetia</taxon>
        <taxon>Kolteriales</taxon>
        <taxon>Kolteriaceae</taxon>
        <taxon>Kolteria</taxon>
    </lineage>
</organism>
<evidence type="ECO:0000256" key="6">
    <source>
        <dbReference type="ARBA" id="ARBA00022989"/>
    </source>
</evidence>
<comment type="subcellular location">
    <subcellularLocation>
        <location evidence="1">Cell membrane</location>
        <topology evidence="1">Multi-pass membrane protein</topology>
    </subcellularLocation>
</comment>
<evidence type="ECO:0000256" key="7">
    <source>
        <dbReference type="ARBA" id="ARBA00023136"/>
    </source>
</evidence>
<evidence type="ECO:0000313" key="10">
    <source>
        <dbReference type="EMBL" id="QDU64060.1"/>
    </source>
</evidence>
<dbReference type="OrthoDB" id="9811222at2"/>
<dbReference type="PANTHER" id="PTHR33908:SF11">
    <property type="entry name" value="MEMBRANE PROTEIN"/>
    <property type="match status" value="1"/>
</dbReference>
<feature type="transmembrane region" description="Helical" evidence="8">
    <location>
        <begin position="20"/>
        <end position="38"/>
    </location>
</feature>
<feature type="transmembrane region" description="Helical" evidence="8">
    <location>
        <begin position="320"/>
        <end position="339"/>
    </location>
</feature>
<feature type="transmembrane region" description="Helical" evidence="8">
    <location>
        <begin position="292"/>
        <end position="314"/>
    </location>
</feature>
<dbReference type="Pfam" id="PF13231">
    <property type="entry name" value="PMT_2"/>
    <property type="match status" value="1"/>
</dbReference>
<feature type="transmembrane region" description="Helical" evidence="8">
    <location>
        <begin position="172"/>
        <end position="199"/>
    </location>
</feature>
<dbReference type="AlphaFoldDB" id="A0A518BAP9"/>
<dbReference type="InterPro" id="IPR050297">
    <property type="entry name" value="LipidA_mod_glycosyltrf_83"/>
</dbReference>
<dbReference type="InterPro" id="IPR038731">
    <property type="entry name" value="RgtA/B/C-like"/>
</dbReference>
<keyword evidence="6 8" id="KW-1133">Transmembrane helix</keyword>
<keyword evidence="3 10" id="KW-0328">Glycosyltransferase</keyword>
<evidence type="ECO:0000256" key="4">
    <source>
        <dbReference type="ARBA" id="ARBA00022679"/>
    </source>
</evidence>
<reference evidence="10 11" key="1">
    <citation type="submission" date="2019-02" db="EMBL/GenBank/DDBJ databases">
        <title>Deep-cultivation of Planctomycetes and their phenomic and genomic characterization uncovers novel biology.</title>
        <authorList>
            <person name="Wiegand S."/>
            <person name="Jogler M."/>
            <person name="Boedeker C."/>
            <person name="Pinto D."/>
            <person name="Vollmers J."/>
            <person name="Rivas-Marin E."/>
            <person name="Kohn T."/>
            <person name="Peeters S.H."/>
            <person name="Heuer A."/>
            <person name="Rast P."/>
            <person name="Oberbeckmann S."/>
            <person name="Bunk B."/>
            <person name="Jeske O."/>
            <person name="Meyerdierks A."/>
            <person name="Storesund J.E."/>
            <person name="Kallscheuer N."/>
            <person name="Luecker S."/>
            <person name="Lage O.M."/>
            <person name="Pohl T."/>
            <person name="Merkel B.J."/>
            <person name="Hornburger P."/>
            <person name="Mueller R.-W."/>
            <person name="Bruemmer F."/>
            <person name="Labrenz M."/>
            <person name="Spormann A.M."/>
            <person name="Op den Camp H."/>
            <person name="Overmann J."/>
            <person name="Amann R."/>
            <person name="Jetten M.S.M."/>
            <person name="Mascher T."/>
            <person name="Medema M.H."/>
            <person name="Devos D.P."/>
            <person name="Kaster A.-K."/>
            <person name="Ovreas L."/>
            <person name="Rohde M."/>
            <person name="Galperin M.Y."/>
            <person name="Jogler C."/>
        </authorList>
    </citation>
    <scope>NUCLEOTIDE SEQUENCE [LARGE SCALE GENOMIC DNA]</scope>
    <source>
        <strain evidence="10 11">Pan216</strain>
    </source>
</reference>
<feature type="transmembrane region" description="Helical" evidence="8">
    <location>
        <begin position="117"/>
        <end position="137"/>
    </location>
</feature>
<accession>A0A518BAP9</accession>
<name>A0A518BAP9_9BACT</name>
<evidence type="ECO:0000256" key="3">
    <source>
        <dbReference type="ARBA" id="ARBA00022676"/>
    </source>
</evidence>
<keyword evidence="2" id="KW-1003">Cell membrane</keyword>
<evidence type="ECO:0000259" key="9">
    <source>
        <dbReference type="Pfam" id="PF13231"/>
    </source>
</evidence>
<evidence type="ECO:0000256" key="8">
    <source>
        <dbReference type="SAM" id="Phobius"/>
    </source>
</evidence>
<dbReference type="GO" id="GO:0016763">
    <property type="term" value="F:pentosyltransferase activity"/>
    <property type="evidence" value="ECO:0007669"/>
    <property type="project" value="TreeGrafter"/>
</dbReference>
<dbReference type="EMBL" id="CP036279">
    <property type="protein sequence ID" value="QDU64060.1"/>
    <property type="molecule type" value="Genomic_DNA"/>
</dbReference>
<dbReference type="GO" id="GO:0009103">
    <property type="term" value="P:lipopolysaccharide biosynthetic process"/>
    <property type="evidence" value="ECO:0007669"/>
    <property type="project" value="UniProtKB-ARBA"/>
</dbReference>
<evidence type="ECO:0000313" key="11">
    <source>
        <dbReference type="Proteomes" id="UP000317093"/>
    </source>
</evidence>
<dbReference type="Proteomes" id="UP000317093">
    <property type="component" value="Chromosome"/>
</dbReference>
<keyword evidence="7 8" id="KW-0472">Membrane</keyword>
<gene>
    <name evidence="10" type="ORF">Pan216_49480</name>
</gene>
<feature type="domain" description="Glycosyltransferase RgtA/B/C/D-like" evidence="9">
    <location>
        <begin position="65"/>
        <end position="230"/>
    </location>
</feature>
<keyword evidence="5 8" id="KW-0812">Transmembrane</keyword>